<dbReference type="Proteomes" id="UP001497482">
    <property type="component" value="Chromosome 6"/>
</dbReference>
<accession>A0AAV2M9P5</accession>
<evidence type="ECO:0000313" key="1">
    <source>
        <dbReference type="EMBL" id="CAL1609871.1"/>
    </source>
</evidence>
<proteinExistence type="predicted"/>
<gene>
    <name evidence="1" type="ORF">KC01_LOCUS36554</name>
</gene>
<protein>
    <submittedName>
        <fullName evidence="1">Uncharacterized protein</fullName>
    </submittedName>
</protein>
<keyword evidence="2" id="KW-1185">Reference proteome</keyword>
<dbReference type="AlphaFoldDB" id="A0AAV2M9P5"/>
<evidence type="ECO:0000313" key="2">
    <source>
        <dbReference type="Proteomes" id="UP001497482"/>
    </source>
</evidence>
<reference evidence="1 2" key="1">
    <citation type="submission" date="2024-04" db="EMBL/GenBank/DDBJ databases">
        <authorList>
            <person name="Waldvogel A.-M."/>
            <person name="Schoenle A."/>
        </authorList>
    </citation>
    <scope>NUCLEOTIDE SEQUENCE [LARGE SCALE GENOMIC DNA]</scope>
</reference>
<dbReference type="EMBL" id="OZ035828">
    <property type="protein sequence ID" value="CAL1609871.1"/>
    <property type="molecule type" value="Genomic_DNA"/>
</dbReference>
<sequence length="141" mass="14673">MAITTPQYSRDVITDRCVPVRDTEVLGILLNIPEGEGGEGGRGLEEVGGLRGGGGGGLRAGTWWRQSGAGAAVVLNEEDGLSALCSSPIDPSFGRSGWSGAITCASPSITPVIPATGHGWTVAATLRWDLGTFHHFSFPRR</sequence>
<name>A0AAV2M9P5_KNICA</name>
<organism evidence="1 2">
    <name type="scientific">Knipowitschia caucasica</name>
    <name type="common">Caucasian dwarf goby</name>
    <name type="synonym">Pomatoschistus caucasicus</name>
    <dbReference type="NCBI Taxonomy" id="637954"/>
    <lineage>
        <taxon>Eukaryota</taxon>
        <taxon>Metazoa</taxon>
        <taxon>Chordata</taxon>
        <taxon>Craniata</taxon>
        <taxon>Vertebrata</taxon>
        <taxon>Euteleostomi</taxon>
        <taxon>Actinopterygii</taxon>
        <taxon>Neopterygii</taxon>
        <taxon>Teleostei</taxon>
        <taxon>Neoteleostei</taxon>
        <taxon>Acanthomorphata</taxon>
        <taxon>Gobiaria</taxon>
        <taxon>Gobiiformes</taxon>
        <taxon>Gobioidei</taxon>
        <taxon>Gobiidae</taxon>
        <taxon>Gobiinae</taxon>
        <taxon>Knipowitschia</taxon>
    </lineage>
</organism>